<dbReference type="EC" id="2.1.1.297" evidence="5"/>
<sequence>MPDSIQSLLNAATTELAAASPSAALDAEVLLCHCLTKNRSYLRAWPDSTLSAEQISAFQTLLAQRQQGVPVAYLTGEREFWSRSFLVSPAVLIPRPDSELLIELSLARISPQQSAKIIDLGTGSGILAITLATERPLAQVIGCDFSPAALDIARQNAARHKIDNLALLRSNWFSAITDQDFDLIISNPPYIDAEDPHLQMGDVRFEPSSALISPEQGLADIRLIAAQATQRLKLDGQLLIEHGYNQAQAVSSIFQALNYRNICTHTDLSGQARVTSGLWNPI</sequence>
<dbReference type="KEGG" id="mpad:KEF85_13300"/>
<proteinExistence type="inferred from homology"/>
<feature type="binding site" evidence="5">
    <location>
        <position position="172"/>
    </location>
    <ligand>
        <name>S-adenosyl-L-methionine</name>
        <dbReference type="ChEBI" id="CHEBI:59789"/>
    </ligand>
</feature>
<evidence type="ECO:0000259" key="6">
    <source>
        <dbReference type="Pfam" id="PF05175"/>
    </source>
</evidence>
<comment type="function">
    <text evidence="5">Methylates the class 1 translation termination release factors RF1/PrfA and RF2/PrfB on the glutamine residue of the universally conserved GGQ motif.</text>
</comment>
<dbReference type="InterPro" id="IPR019874">
    <property type="entry name" value="RF_methyltr_PrmC"/>
</dbReference>
<dbReference type="PROSITE" id="PS00092">
    <property type="entry name" value="N6_MTASE"/>
    <property type="match status" value="1"/>
</dbReference>
<dbReference type="NCBIfam" id="TIGR03534">
    <property type="entry name" value="RF_mod_PrmC"/>
    <property type="match status" value="1"/>
</dbReference>
<feature type="binding site" evidence="5">
    <location>
        <position position="187"/>
    </location>
    <ligand>
        <name>S-adenosyl-L-methionine</name>
        <dbReference type="ChEBI" id="CHEBI:59789"/>
    </ligand>
</feature>
<dbReference type="Gene3D" id="1.10.8.10">
    <property type="entry name" value="DNA helicase RuvA subunit, C-terminal domain"/>
    <property type="match status" value="1"/>
</dbReference>
<comment type="similarity">
    <text evidence="5">Belongs to the protein N5-glutamine methyltransferase family. PrmC subfamily.</text>
</comment>
<dbReference type="CDD" id="cd02440">
    <property type="entry name" value="AdoMet_MTases"/>
    <property type="match status" value="1"/>
</dbReference>
<evidence type="ECO:0000256" key="2">
    <source>
        <dbReference type="ARBA" id="ARBA00022679"/>
    </source>
</evidence>
<feature type="domain" description="Release factor glutamine methyltransferase N-terminal" evidence="7">
    <location>
        <begin position="8"/>
        <end position="76"/>
    </location>
</feature>
<dbReference type="FunFam" id="3.40.50.150:FF:000053">
    <property type="entry name" value="Release factor glutamine methyltransferase"/>
    <property type="match status" value="1"/>
</dbReference>
<dbReference type="PANTHER" id="PTHR18895:SF74">
    <property type="entry name" value="MTRF1L RELEASE FACTOR GLUTAMINE METHYLTRANSFERASE"/>
    <property type="match status" value="1"/>
</dbReference>
<feature type="binding site" evidence="5">
    <location>
        <position position="144"/>
    </location>
    <ligand>
        <name>S-adenosyl-L-methionine</name>
        <dbReference type="ChEBI" id="CHEBI:59789"/>
    </ligand>
</feature>
<dbReference type="NCBIfam" id="TIGR00536">
    <property type="entry name" value="hemK_fam"/>
    <property type="match status" value="1"/>
</dbReference>
<dbReference type="InterPro" id="IPR007848">
    <property type="entry name" value="Small_mtfrase_dom"/>
</dbReference>
<dbReference type="InterPro" id="IPR002052">
    <property type="entry name" value="DNA_methylase_N6_adenine_CS"/>
</dbReference>
<evidence type="ECO:0000313" key="9">
    <source>
        <dbReference type="Proteomes" id="UP000676649"/>
    </source>
</evidence>
<accession>A0A975MLY1</accession>
<reference evidence="8" key="1">
    <citation type="submission" date="2021-04" db="EMBL/GenBank/DDBJ databases">
        <title>Draft genome sequence data of methanotrophic Methylovulum sp. strain S1L and Methylomonas sp. strain S2AM isolated from boreal lake water columns.</title>
        <authorList>
            <person name="Rissanen A.J."/>
            <person name="Mangayil R."/>
            <person name="Svenning M.M."/>
            <person name="Khanongnuch R."/>
        </authorList>
    </citation>
    <scope>NUCLEOTIDE SEQUENCE</scope>
    <source>
        <strain evidence="8">S2AM</strain>
    </source>
</reference>
<dbReference type="InterPro" id="IPR004556">
    <property type="entry name" value="HemK-like"/>
</dbReference>
<dbReference type="PANTHER" id="PTHR18895">
    <property type="entry name" value="HEMK METHYLTRANSFERASE"/>
    <property type="match status" value="1"/>
</dbReference>
<name>A0A975MLY1_9GAMM</name>
<dbReference type="InterPro" id="IPR050320">
    <property type="entry name" value="N5-glutamine_MTase"/>
</dbReference>
<keyword evidence="9" id="KW-1185">Reference proteome</keyword>
<gene>
    <name evidence="5 8" type="primary">prmC</name>
    <name evidence="8" type="ORF">KEF85_13300</name>
</gene>
<evidence type="ECO:0000256" key="3">
    <source>
        <dbReference type="ARBA" id="ARBA00022691"/>
    </source>
</evidence>
<keyword evidence="2 5" id="KW-0808">Transferase</keyword>
<dbReference type="GO" id="GO:0003676">
    <property type="term" value="F:nucleic acid binding"/>
    <property type="evidence" value="ECO:0007669"/>
    <property type="project" value="InterPro"/>
</dbReference>
<dbReference type="EMBL" id="CP073754">
    <property type="protein sequence ID" value="QWF70306.1"/>
    <property type="molecule type" value="Genomic_DNA"/>
</dbReference>
<evidence type="ECO:0000256" key="5">
    <source>
        <dbReference type="HAMAP-Rule" id="MF_02126"/>
    </source>
</evidence>
<dbReference type="Pfam" id="PF17827">
    <property type="entry name" value="PrmC_N"/>
    <property type="match status" value="1"/>
</dbReference>
<dbReference type="Gene3D" id="3.40.50.150">
    <property type="entry name" value="Vaccinia Virus protein VP39"/>
    <property type="match status" value="1"/>
</dbReference>
<dbReference type="GO" id="GO:0032259">
    <property type="term" value="P:methylation"/>
    <property type="evidence" value="ECO:0007669"/>
    <property type="project" value="UniProtKB-KW"/>
</dbReference>
<dbReference type="SUPFAM" id="SSF53335">
    <property type="entry name" value="S-adenosyl-L-methionine-dependent methyltransferases"/>
    <property type="match status" value="1"/>
</dbReference>
<dbReference type="InterPro" id="IPR040758">
    <property type="entry name" value="PrmC_N"/>
</dbReference>
<feature type="domain" description="Methyltransferase small" evidence="6">
    <location>
        <begin position="106"/>
        <end position="198"/>
    </location>
</feature>
<dbReference type="GO" id="GO:0102559">
    <property type="term" value="F:peptide chain release factor N(5)-glutamine methyltransferase activity"/>
    <property type="evidence" value="ECO:0007669"/>
    <property type="project" value="UniProtKB-EC"/>
</dbReference>
<dbReference type="Proteomes" id="UP000676649">
    <property type="component" value="Chromosome"/>
</dbReference>
<feature type="binding site" evidence="5">
    <location>
        <begin position="187"/>
        <end position="190"/>
    </location>
    <ligand>
        <name>substrate</name>
    </ligand>
</feature>
<evidence type="ECO:0000313" key="8">
    <source>
        <dbReference type="EMBL" id="QWF70306.1"/>
    </source>
</evidence>
<keyword evidence="3 5" id="KW-0949">S-adenosyl-L-methionine</keyword>
<dbReference type="RefSeq" id="WP_215581331.1">
    <property type="nucleotide sequence ID" value="NZ_CP073754.1"/>
</dbReference>
<evidence type="ECO:0000259" key="7">
    <source>
        <dbReference type="Pfam" id="PF17827"/>
    </source>
</evidence>
<organism evidence="8 9">
    <name type="scientific">Methylomonas paludis</name>
    <dbReference type="NCBI Taxonomy" id="1173101"/>
    <lineage>
        <taxon>Bacteria</taxon>
        <taxon>Pseudomonadati</taxon>
        <taxon>Pseudomonadota</taxon>
        <taxon>Gammaproteobacteria</taxon>
        <taxon>Methylococcales</taxon>
        <taxon>Methylococcaceae</taxon>
        <taxon>Methylomonas</taxon>
    </lineage>
</organism>
<dbReference type="HAMAP" id="MF_02126">
    <property type="entry name" value="RF_methyltr_PrmC"/>
    <property type="match status" value="1"/>
</dbReference>
<dbReference type="InterPro" id="IPR029063">
    <property type="entry name" value="SAM-dependent_MTases_sf"/>
</dbReference>
<comment type="catalytic activity">
    <reaction evidence="4 5">
        <text>L-glutaminyl-[peptide chain release factor] + S-adenosyl-L-methionine = N(5)-methyl-L-glutaminyl-[peptide chain release factor] + S-adenosyl-L-homocysteine + H(+)</text>
        <dbReference type="Rhea" id="RHEA:42896"/>
        <dbReference type="Rhea" id="RHEA-COMP:10271"/>
        <dbReference type="Rhea" id="RHEA-COMP:10272"/>
        <dbReference type="ChEBI" id="CHEBI:15378"/>
        <dbReference type="ChEBI" id="CHEBI:30011"/>
        <dbReference type="ChEBI" id="CHEBI:57856"/>
        <dbReference type="ChEBI" id="CHEBI:59789"/>
        <dbReference type="ChEBI" id="CHEBI:61891"/>
        <dbReference type="EC" id="2.1.1.297"/>
    </reaction>
</comment>
<keyword evidence="1 5" id="KW-0489">Methyltransferase</keyword>
<evidence type="ECO:0000256" key="4">
    <source>
        <dbReference type="ARBA" id="ARBA00048391"/>
    </source>
</evidence>
<feature type="binding site" evidence="5">
    <location>
        <begin position="121"/>
        <end position="125"/>
    </location>
    <ligand>
        <name>S-adenosyl-L-methionine</name>
        <dbReference type="ChEBI" id="CHEBI:59789"/>
    </ligand>
</feature>
<evidence type="ECO:0000256" key="1">
    <source>
        <dbReference type="ARBA" id="ARBA00022603"/>
    </source>
</evidence>
<dbReference type="Pfam" id="PF05175">
    <property type="entry name" value="MTS"/>
    <property type="match status" value="1"/>
</dbReference>
<protein>
    <recommendedName>
        <fullName evidence="5">Release factor glutamine methyltransferase</fullName>
        <shortName evidence="5">RF MTase</shortName>
        <ecNumber evidence="5">2.1.1.297</ecNumber>
    </recommendedName>
    <alternativeName>
        <fullName evidence="5">N5-glutamine methyltransferase PrmC</fullName>
    </alternativeName>
    <alternativeName>
        <fullName evidence="5">Protein-(glutamine-N5) MTase PrmC</fullName>
    </alternativeName>
    <alternativeName>
        <fullName evidence="5">Protein-glutamine N-methyltransferase PrmC</fullName>
    </alternativeName>
</protein>
<dbReference type="AlphaFoldDB" id="A0A975MLY1"/>